<feature type="domain" description="Glycoside hydrolase family 42 N-terminal" evidence="10">
    <location>
        <begin position="20"/>
        <end position="391"/>
    </location>
</feature>
<feature type="domain" description="Beta-galactosidase trimerisation" evidence="11">
    <location>
        <begin position="401"/>
        <end position="598"/>
    </location>
</feature>
<keyword evidence="14" id="KW-1185">Reference proteome</keyword>
<dbReference type="Pfam" id="PF02449">
    <property type="entry name" value="Glyco_hydro_42"/>
    <property type="match status" value="1"/>
</dbReference>
<keyword evidence="9" id="KW-0479">Metal-binding</keyword>
<evidence type="ECO:0000256" key="2">
    <source>
        <dbReference type="ARBA" id="ARBA00005940"/>
    </source>
</evidence>
<dbReference type="SUPFAM" id="SSF51445">
    <property type="entry name" value="(Trans)glycosidases"/>
    <property type="match status" value="1"/>
</dbReference>
<dbReference type="InterPro" id="IPR003476">
    <property type="entry name" value="Glyco_hydro_42"/>
</dbReference>
<dbReference type="InterPro" id="IPR013739">
    <property type="entry name" value="Beta_galactosidase_C"/>
</dbReference>
<dbReference type="Gene3D" id="2.60.40.1180">
    <property type="entry name" value="Golgi alpha-mannosidase II"/>
    <property type="match status" value="1"/>
</dbReference>
<dbReference type="PANTHER" id="PTHR36447">
    <property type="entry name" value="BETA-GALACTOSIDASE GANA"/>
    <property type="match status" value="1"/>
</dbReference>
<evidence type="ECO:0000256" key="5">
    <source>
        <dbReference type="ARBA" id="ARBA00023295"/>
    </source>
</evidence>
<evidence type="ECO:0000256" key="6">
    <source>
        <dbReference type="PIRNR" id="PIRNR001084"/>
    </source>
</evidence>
<dbReference type="Pfam" id="PF08533">
    <property type="entry name" value="Glyco_hydro_42C"/>
    <property type="match status" value="1"/>
</dbReference>
<organism evidence="13 14">
    <name type="scientific">Longispora fulva</name>
    <dbReference type="NCBI Taxonomy" id="619741"/>
    <lineage>
        <taxon>Bacteria</taxon>
        <taxon>Bacillati</taxon>
        <taxon>Actinomycetota</taxon>
        <taxon>Actinomycetes</taxon>
        <taxon>Micromonosporales</taxon>
        <taxon>Micromonosporaceae</taxon>
        <taxon>Longispora</taxon>
    </lineage>
</organism>
<dbReference type="Gene3D" id="3.40.50.880">
    <property type="match status" value="1"/>
</dbReference>
<evidence type="ECO:0000259" key="11">
    <source>
        <dbReference type="Pfam" id="PF08532"/>
    </source>
</evidence>
<accession>A0A8J7G9P4</accession>
<dbReference type="InterPro" id="IPR013780">
    <property type="entry name" value="Glyco_hydro_b"/>
</dbReference>
<evidence type="ECO:0000256" key="1">
    <source>
        <dbReference type="ARBA" id="ARBA00001412"/>
    </source>
</evidence>
<dbReference type="RefSeq" id="WP_197003343.1">
    <property type="nucleotide sequence ID" value="NZ_BONS01000043.1"/>
</dbReference>
<keyword evidence="9" id="KW-0862">Zinc</keyword>
<dbReference type="PANTHER" id="PTHR36447:SF1">
    <property type="entry name" value="BETA-GALACTOSIDASE GANA"/>
    <property type="match status" value="1"/>
</dbReference>
<dbReference type="PIRSF" id="PIRSF001084">
    <property type="entry name" value="B-galactosidase"/>
    <property type="match status" value="1"/>
</dbReference>
<dbReference type="Gene3D" id="3.20.20.80">
    <property type="entry name" value="Glycosidases"/>
    <property type="match status" value="1"/>
</dbReference>
<evidence type="ECO:0000256" key="9">
    <source>
        <dbReference type="PIRSR" id="PIRSR001084-3"/>
    </source>
</evidence>
<sequence length="665" mass="72884">MEYNPGQLWPVVGQLGYGADYYPEQWDPAVWAEDIALMRQARVNTVSLGIFAWSQLEPEPGRFEFGALDRVIGLLHEAGIRINMATPTAGPPAWLAELRPETLPRTAAGVRLGPGSRQAFCPSSPVYRQHAVAITAAVAKHVAGHPAIAMWHVHNEYGNHNTHCYCEVSAEAFRGWLRARYGSLDALNAAWGTEFWSQRYGNWRQVTPPLPTPTYPNPTQQLDFARFSSDELLTCFTAERDVLRQATPGIPVTTNLTAGMHTHLDHWAWAEQMDIVSNDHYLPAEDPDTHVDLAFAADLTRSLAGGKPWLLMEHSTSAVNWQPRNLAKRPGEMLRNSLAHVARGADGVMFFQWRASAAGAEKYHSAMVPHAGTRTRIWREVLALGETLEQLGELAGTVATAEVAILWDYEAAWACDLPCHPSVDVRYEDMARRVHAALFALGITADFAHPNADLSGYKLVIAPTLYLVDDAAAHAIAEYVRSGGHVLVTYLSGIVDHDDHIRLGGYPGAFRELLGIFVEEFYPLAQDQTITLDNGNTTDVWTELLTLDGAEAIATYADGPLPGVPAITRNGTAWYMATRLDPTGMRDLLSAIADEAAVTRPLELHNGLELVTRHDAHSAYLFALNHTDQGARVATTGVDLLTGETVTGEALVPAGGVRVIRQCLR</sequence>
<name>A0A8J7G9P4_9ACTN</name>
<feature type="binding site" evidence="8">
    <location>
        <position position="321"/>
    </location>
    <ligand>
        <name>substrate</name>
    </ligand>
</feature>
<dbReference type="AlphaFoldDB" id="A0A8J7G9P4"/>
<keyword evidence="5 6" id="KW-0326">Glycosidase</keyword>
<dbReference type="InterPro" id="IPR013738">
    <property type="entry name" value="Beta_galactosidase_Trimer"/>
</dbReference>
<feature type="binding site" evidence="8">
    <location>
        <position position="117"/>
    </location>
    <ligand>
        <name>substrate</name>
    </ligand>
</feature>
<evidence type="ECO:0000259" key="10">
    <source>
        <dbReference type="Pfam" id="PF02449"/>
    </source>
</evidence>
<dbReference type="Pfam" id="PF08532">
    <property type="entry name" value="Glyco_hydro_42M"/>
    <property type="match status" value="1"/>
</dbReference>
<dbReference type="GO" id="GO:0004565">
    <property type="term" value="F:beta-galactosidase activity"/>
    <property type="evidence" value="ECO:0007669"/>
    <property type="project" value="UniProtKB-EC"/>
</dbReference>
<feature type="domain" description="Beta-galactosidase C-terminal" evidence="12">
    <location>
        <begin position="607"/>
        <end position="661"/>
    </location>
</feature>
<dbReference type="InterPro" id="IPR029062">
    <property type="entry name" value="Class_I_gatase-like"/>
</dbReference>
<dbReference type="InterPro" id="IPR013529">
    <property type="entry name" value="Glyco_hydro_42_N"/>
</dbReference>
<dbReference type="Proteomes" id="UP000622552">
    <property type="component" value="Unassembled WGS sequence"/>
</dbReference>
<keyword evidence="4 6" id="KW-0378">Hydrolase</keyword>
<dbReference type="InterPro" id="IPR017853">
    <property type="entry name" value="GH"/>
</dbReference>
<feature type="binding site" evidence="9">
    <location>
        <position position="166"/>
    </location>
    <ligand>
        <name>Zn(2+)</name>
        <dbReference type="ChEBI" id="CHEBI:29105"/>
    </ligand>
</feature>
<feature type="active site" description="Proton donor" evidence="7">
    <location>
        <position position="156"/>
    </location>
</feature>
<proteinExistence type="inferred from homology"/>
<dbReference type="SUPFAM" id="SSF52317">
    <property type="entry name" value="Class I glutamine amidotransferase-like"/>
    <property type="match status" value="1"/>
</dbReference>
<protein>
    <recommendedName>
        <fullName evidence="3 6">Beta-galactosidase</fullName>
        <shortName evidence="6">Beta-gal</shortName>
        <ecNumber evidence="3 6">3.2.1.23</ecNumber>
    </recommendedName>
</protein>
<dbReference type="GO" id="GO:0046872">
    <property type="term" value="F:metal ion binding"/>
    <property type="evidence" value="ECO:0007669"/>
    <property type="project" value="UniProtKB-KW"/>
</dbReference>
<evidence type="ECO:0000259" key="12">
    <source>
        <dbReference type="Pfam" id="PF08533"/>
    </source>
</evidence>
<evidence type="ECO:0000256" key="3">
    <source>
        <dbReference type="ARBA" id="ARBA00012756"/>
    </source>
</evidence>
<reference evidence="13" key="1">
    <citation type="submission" date="2020-11" db="EMBL/GenBank/DDBJ databases">
        <title>Sequencing the genomes of 1000 actinobacteria strains.</title>
        <authorList>
            <person name="Klenk H.-P."/>
        </authorList>
    </citation>
    <scope>NUCLEOTIDE SEQUENCE</scope>
    <source>
        <strain evidence="13">DSM 45356</strain>
    </source>
</reference>
<evidence type="ECO:0000313" key="13">
    <source>
        <dbReference type="EMBL" id="MBG6136353.1"/>
    </source>
</evidence>
<dbReference type="EC" id="3.2.1.23" evidence="3 6"/>
<evidence type="ECO:0000256" key="8">
    <source>
        <dbReference type="PIRSR" id="PIRSR001084-2"/>
    </source>
</evidence>
<comment type="caution">
    <text evidence="13">The sequence shown here is derived from an EMBL/GenBank/DDBJ whole genome shotgun (WGS) entry which is preliminary data.</text>
</comment>
<evidence type="ECO:0000256" key="7">
    <source>
        <dbReference type="PIRSR" id="PIRSR001084-1"/>
    </source>
</evidence>
<dbReference type="GO" id="GO:0006012">
    <property type="term" value="P:galactose metabolic process"/>
    <property type="evidence" value="ECO:0007669"/>
    <property type="project" value="InterPro"/>
</dbReference>
<evidence type="ECO:0000313" key="14">
    <source>
        <dbReference type="Proteomes" id="UP000622552"/>
    </source>
</evidence>
<feature type="binding site" evidence="9">
    <location>
        <position position="121"/>
    </location>
    <ligand>
        <name>Zn(2+)</name>
        <dbReference type="ChEBI" id="CHEBI:29105"/>
    </ligand>
</feature>
<dbReference type="EMBL" id="JADOUF010000001">
    <property type="protein sequence ID" value="MBG6136353.1"/>
    <property type="molecule type" value="Genomic_DNA"/>
</dbReference>
<dbReference type="CDD" id="cd03143">
    <property type="entry name" value="A4_beta-galactosidase_middle_domain"/>
    <property type="match status" value="1"/>
</dbReference>
<comment type="similarity">
    <text evidence="2 6">Belongs to the glycosyl hydrolase 42 family.</text>
</comment>
<feature type="binding site" evidence="8">
    <location>
        <position position="155"/>
    </location>
    <ligand>
        <name>substrate</name>
    </ligand>
</feature>
<gene>
    <name evidence="13" type="ORF">IW245_002547</name>
</gene>
<feature type="binding site" evidence="9">
    <location>
        <position position="164"/>
    </location>
    <ligand>
        <name>Zn(2+)</name>
        <dbReference type="ChEBI" id="CHEBI:29105"/>
    </ligand>
</feature>
<comment type="catalytic activity">
    <reaction evidence="1 6">
        <text>Hydrolysis of terminal non-reducing beta-D-galactose residues in beta-D-galactosides.</text>
        <dbReference type="EC" id="3.2.1.23"/>
    </reaction>
</comment>
<evidence type="ECO:0000256" key="4">
    <source>
        <dbReference type="ARBA" id="ARBA00022801"/>
    </source>
</evidence>
<dbReference type="GO" id="GO:0009341">
    <property type="term" value="C:beta-galactosidase complex"/>
    <property type="evidence" value="ECO:0007669"/>
    <property type="project" value="InterPro"/>
</dbReference>
<feature type="active site" description="Nucleophile" evidence="7">
    <location>
        <position position="313"/>
    </location>
</feature>